<dbReference type="InterPro" id="IPR036691">
    <property type="entry name" value="Endo/exonu/phosph_ase_sf"/>
</dbReference>
<evidence type="ECO:0000313" key="1">
    <source>
        <dbReference type="EMBL" id="PKY41784.1"/>
    </source>
</evidence>
<dbReference type="VEuPathDB" id="FungiDB:RhiirA1_468710"/>
<accession>A0A2I1G574</accession>
<dbReference type="Proteomes" id="UP000234323">
    <property type="component" value="Unassembled WGS sequence"/>
</dbReference>
<dbReference type="SUPFAM" id="SSF56219">
    <property type="entry name" value="DNase I-like"/>
    <property type="match status" value="1"/>
</dbReference>
<gene>
    <name evidence="1" type="ORF">RhiirA4_416937</name>
</gene>
<organism evidence="1 2">
    <name type="scientific">Rhizophagus irregularis</name>
    <dbReference type="NCBI Taxonomy" id="588596"/>
    <lineage>
        <taxon>Eukaryota</taxon>
        <taxon>Fungi</taxon>
        <taxon>Fungi incertae sedis</taxon>
        <taxon>Mucoromycota</taxon>
        <taxon>Glomeromycotina</taxon>
        <taxon>Glomeromycetes</taxon>
        <taxon>Glomerales</taxon>
        <taxon>Glomeraceae</taxon>
        <taxon>Rhizophagus</taxon>
    </lineage>
</organism>
<evidence type="ECO:0008006" key="3">
    <source>
        <dbReference type="Google" id="ProtNLM"/>
    </source>
</evidence>
<comment type="caution">
    <text evidence="1">The sequence shown here is derived from an EMBL/GenBank/DDBJ whole genome shotgun (WGS) entry which is preliminary data.</text>
</comment>
<dbReference type="EMBL" id="LLXI01000166">
    <property type="protein sequence ID" value="PKY41784.1"/>
    <property type="molecule type" value="Genomic_DNA"/>
</dbReference>
<reference evidence="1 2" key="1">
    <citation type="submission" date="2015-10" db="EMBL/GenBank/DDBJ databases">
        <title>Genome analyses suggest a sexual origin of heterokaryosis in a supposedly ancient asexual fungus.</title>
        <authorList>
            <person name="Ropars J."/>
            <person name="Sedzielewska K."/>
            <person name="Noel J."/>
            <person name="Charron P."/>
            <person name="Farinelli L."/>
            <person name="Marton T."/>
            <person name="Kruger M."/>
            <person name="Pelin A."/>
            <person name="Brachmann A."/>
            <person name="Corradi N."/>
        </authorList>
    </citation>
    <scope>NUCLEOTIDE SEQUENCE [LARGE SCALE GENOMIC DNA]</scope>
    <source>
        <strain evidence="1 2">A4</strain>
    </source>
</reference>
<dbReference type="AlphaFoldDB" id="A0A2I1G574"/>
<sequence>MTWIICQKQTMKSLESNPNITPEEVAALQQQILELFMIIRSMDERIDWFSAQLESHEYRIVELENTVYFDNSPTSTYEQFDDYQADETYNWDDADRVPHKLLPSRSLIMQISPDTSFSHDGPANVLSSRHMSATHPGSSPLNPLFRTLHEQQFEDLCEIDQNTFVPSSTFRSSSSGSLSQLDYIWTSPAFPIPFLWASVFEVSDSFPTDHFLIIVHFDFLVLHSRRAPSYIKQRQQCRTCFDHYSATLAQKEAFVTEVSSFLSASPSNLFTNSLNRAGHQFKTALLSAGRTHFPKKTISLMKPKAILHELQPYIHLSHSLDHFTISLKKFTSIPSLSAAWSRFFIDFEDAFNGLFLNHSGLINGLPLPEQLVTIFDSSRLTYKEFLNQLHRSLRKIK</sequence>
<name>A0A2I1G574_9GLOM</name>
<dbReference type="VEuPathDB" id="FungiDB:FUN_013222"/>
<proteinExistence type="predicted"/>
<keyword evidence="2" id="KW-1185">Reference proteome</keyword>
<evidence type="ECO:0000313" key="2">
    <source>
        <dbReference type="Proteomes" id="UP000234323"/>
    </source>
</evidence>
<protein>
    <recommendedName>
        <fullName evidence="3">Endonuclease/exonuclease/phosphatase domain-containing protein</fullName>
    </recommendedName>
</protein>